<dbReference type="FunFam" id="2.70.70.10:FF:000006">
    <property type="entry name" value="M23 family peptidase"/>
    <property type="match status" value="1"/>
</dbReference>
<evidence type="ECO:0000256" key="6">
    <source>
        <dbReference type="ARBA" id="ARBA00023049"/>
    </source>
</evidence>
<dbReference type="PANTHER" id="PTHR21666">
    <property type="entry name" value="PEPTIDASE-RELATED"/>
    <property type="match status" value="1"/>
</dbReference>
<dbReference type="EMBL" id="LZYB01000004">
    <property type="protein sequence ID" value="OBV10726.1"/>
    <property type="molecule type" value="Genomic_DNA"/>
</dbReference>
<dbReference type="Gene3D" id="2.70.70.10">
    <property type="entry name" value="Glucose Permease (Domain IIA)"/>
    <property type="match status" value="1"/>
</dbReference>
<dbReference type="AlphaFoldDB" id="A0A1A7BG59"/>
<dbReference type="GO" id="GO:0006508">
    <property type="term" value="P:proteolysis"/>
    <property type="evidence" value="ECO:0007669"/>
    <property type="project" value="UniProtKB-KW"/>
</dbReference>
<keyword evidence="5" id="KW-0862">Zinc</keyword>
<evidence type="ECO:0000259" key="8">
    <source>
        <dbReference type="Pfam" id="PF01551"/>
    </source>
</evidence>
<comment type="cofactor">
    <cofactor evidence="1">
        <name>Zn(2+)</name>
        <dbReference type="ChEBI" id="CHEBI:29105"/>
    </cofactor>
</comment>
<dbReference type="CDD" id="cd12797">
    <property type="entry name" value="M23_peptidase"/>
    <property type="match status" value="1"/>
</dbReference>
<evidence type="ECO:0000256" key="4">
    <source>
        <dbReference type="ARBA" id="ARBA00022801"/>
    </source>
</evidence>
<evidence type="ECO:0000256" key="1">
    <source>
        <dbReference type="ARBA" id="ARBA00001947"/>
    </source>
</evidence>
<evidence type="ECO:0000313" key="9">
    <source>
        <dbReference type="EMBL" id="OBV10726.1"/>
    </source>
</evidence>
<keyword evidence="2" id="KW-0645">Protease</keyword>
<keyword evidence="10" id="KW-1185">Reference proteome</keyword>
<keyword evidence="4" id="KW-0378">Hydrolase</keyword>
<dbReference type="SUPFAM" id="SSF51261">
    <property type="entry name" value="Duplicated hybrid motif"/>
    <property type="match status" value="1"/>
</dbReference>
<keyword evidence="6" id="KW-0482">Metalloprotease</keyword>
<keyword evidence="7" id="KW-1133">Transmembrane helix</keyword>
<evidence type="ECO:0000256" key="2">
    <source>
        <dbReference type="ARBA" id="ARBA00022670"/>
    </source>
</evidence>
<proteinExistence type="predicted"/>
<dbReference type="Pfam" id="PF01551">
    <property type="entry name" value="Peptidase_M23"/>
    <property type="match status" value="1"/>
</dbReference>
<keyword evidence="7" id="KW-0812">Transmembrane</keyword>
<dbReference type="Proteomes" id="UP000092484">
    <property type="component" value="Unassembled WGS sequence"/>
</dbReference>
<comment type="caution">
    <text evidence="9">The sequence shown here is derived from an EMBL/GenBank/DDBJ whole genome shotgun (WGS) entry which is preliminary data.</text>
</comment>
<dbReference type="GO" id="GO:0046872">
    <property type="term" value="F:metal ion binding"/>
    <property type="evidence" value="ECO:0007669"/>
    <property type="project" value="UniProtKB-KW"/>
</dbReference>
<dbReference type="STRING" id="1300349.I603_1939"/>
<dbReference type="PANTHER" id="PTHR21666:SF288">
    <property type="entry name" value="CELL DIVISION PROTEIN YTFB"/>
    <property type="match status" value="1"/>
</dbReference>
<dbReference type="PATRIC" id="fig|1300349.4.peg.1932"/>
<organism evidence="9 10">
    <name type="scientific">Erythrobacter dokdonensis DSW-74</name>
    <dbReference type="NCBI Taxonomy" id="1300349"/>
    <lineage>
        <taxon>Bacteria</taxon>
        <taxon>Pseudomonadati</taxon>
        <taxon>Pseudomonadota</taxon>
        <taxon>Alphaproteobacteria</taxon>
        <taxon>Sphingomonadales</taxon>
        <taxon>Erythrobacteraceae</taxon>
        <taxon>Erythrobacter/Porphyrobacter group</taxon>
        <taxon>Erythrobacter</taxon>
    </lineage>
</organism>
<keyword evidence="3" id="KW-0479">Metal-binding</keyword>
<feature type="transmembrane region" description="Helical" evidence="7">
    <location>
        <begin position="44"/>
        <end position="65"/>
    </location>
</feature>
<evidence type="ECO:0000256" key="3">
    <source>
        <dbReference type="ARBA" id="ARBA00022723"/>
    </source>
</evidence>
<gene>
    <name evidence="9" type="ORF">I603_1939</name>
</gene>
<protein>
    <submittedName>
        <fullName evidence="9">Peptidase M23/M37</fullName>
    </submittedName>
</protein>
<evidence type="ECO:0000256" key="7">
    <source>
        <dbReference type="SAM" id="Phobius"/>
    </source>
</evidence>
<dbReference type="InterPro" id="IPR050570">
    <property type="entry name" value="Cell_wall_metabolism_enzyme"/>
</dbReference>
<name>A0A1A7BG59_9SPHN</name>
<keyword evidence="7" id="KW-0472">Membrane</keyword>
<reference evidence="9 10" key="1">
    <citation type="submission" date="2016-06" db="EMBL/GenBank/DDBJ databases">
        <title>Genome sequence of Porphyrobacter dokdonensis DSW-74.</title>
        <authorList>
            <person name="Kim J.F."/>
            <person name="Song J.Y."/>
        </authorList>
    </citation>
    <scope>NUCLEOTIDE SEQUENCE [LARGE SCALE GENOMIC DNA]</scope>
    <source>
        <strain evidence="9 10">DSW-74</strain>
    </source>
</reference>
<accession>A0A1A7BG59</accession>
<dbReference type="InterPro" id="IPR011055">
    <property type="entry name" value="Dup_hybrid_motif"/>
</dbReference>
<dbReference type="GO" id="GO:0004222">
    <property type="term" value="F:metalloendopeptidase activity"/>
    <property type="evidence" value="ECO:0007669"/>
    <property type="project" value="TreeGrafter"/>
</dbReference>
<evidence type="ECO:0000313" key="10">
    <source>
        <dbReference type="Proteomes" id="UP000092484"/>
    </source>
</evidence>
<sequence>MSDSFSARKWAEQLRSWFPDREFFMRSQGQVRFIKVSSKLQMRAAAAVLAVVMVWLVSLAVMAWGQYRAEADLASFAQEKARVAKAEERLEAYGGNLDRVVDDLQQRQDFLENMARMLPEDIVAEGSATGTVTDSTAEAAKTVEKVGALIPQARGLAQIEARQLAVVERLTRFADARARRAEAAIRKLNLDPRMLSRKAQQGMGGPFEAISQAGEQIDPRFERLGLSLARMAVLERALDGIPQVVPATVENITSGFGYRRDPFNGRAAMHSGIDFKGAVGSPIFAAAKGRVTFAGWKGGYGKAVEVTHPNGLVTRYAHLSRIDVKPGQKVAAGATLGGMGNTGRSTGPHLHFEVRLNDRAVNPRPFLETAPDVLKEARGRRPVRTSASAAVK</sequence>
<evidence type="ECO:0000256" key="5">
    <source>
        <dbReference type="ARBA" id="ARBA00022833"/>
    </source>
</evidence>
<dbReference type="InterPro" id="IPR016047">
    <property type="entry name" value="M23ase_b-sheet_dom"/>
</dbReference>
<feature type="domain" description="M23ase beta-sheet core" evidence="8">
    <location>
        <begin position="269"/>
        <end position="363"/>
    </location>
</feature>